<reference evidence="2" key="2">
    <citation type="submission" date="2023-04" db="EMBL/GenBank/DDBJ databases">
        <authorList>
            <person name="Bu L."/>
            <person name="Lu L."/>
            <person name="Laidemitt M.R."/>
            <person name="Zhang S.M."/>
            <person name="Mutuku M."/>
            <person name="Mkoji G."/>
            <person name="Steinauer M."/>
            <person name="Loker E.S."/>
        </authorList>
    </citation>
    <scope>NUCLEOTIDE SEQUENCE</scope>
    <source>
        <strain evidence="2">KasaAsao</strain>
        <tissue evidence="2">Whole Snail</tissue>
    </source>
</reference>
<evidence type="ECO:0000313" key="2">
    <source>
        <dbReference type="EMBL" id="KAK0050155.1"/>
    </source>
</evidence>
<accession>A0AAD8B8Q5</accession>
<feature type="region of interest" description="Disordered" evidence="1">
    <location>
        <begin position="20"/>
        <end position="61"/>
    </location>
</feature>
<proteinExistence type="predicted"/>
<dbReference type="EMBL" id="JASAOG010000117">
    <property type="protein sequence ID" value="KAK0050155.1"/>
    <property type="molecule type" value="Genomic_DNA"/>
</dbReference>
<dbReference type="AlphaFoldDB" id="A0AAD8B8Q5"/>
<organism evidence="2 3">
    <name type="scientific">Biomphalaria pfeifferi</name>
    <name type="common">Bloodfluke planorb</name>
    <name type="synonym">Freshwater snail</name>
    <dbReference type="NCBI Taxonomy" id="112525"/>
    <lineage>
        <taxon>Eukaryota</taxon>
        <taxon>Metazoa</taxon>
        <taxon>Spiralia</taxon>
        <taxon>Lophotrochozoa</taxon>
        <taxon>Mollusca</taxon>
        <taxon>Gastropoda</taxon>
        <taxon>Heterobranchia</taxon>
        <taxon>Euthyneura</taxon>
        <taxon>Panpulmonata</taxon>
        <taxon>Hygrophila</taxon>
        <taxon>Lymnaeoidea</taxon>
        <taxon>Planorbidae</taxon>
        <taxon>Biomphalaria</taxon>
    </lineage>
</organism>
<comment type="caution">
    <text evidence="2">The sequence shown here is derived from an EMBL/GenBank/DDBJ whole genome shotgun (WGS) entry which is preliminary data.</text>
</comment>
<keyword evidence="3" id="KW-1185">Reference proteome</keyword>
<gene>
    <name evidence="2" type="ORF">Bpfe_020373</name>
</gene>
<feature type="non-terminal residue" evidence="2">
    <location>
        <position position="1"/>
    </location>
</feature>
<evidence type="ECO:0000313" key="3">
    <source>
        <dbReference type="Proteomes" id="UP001233172"/>
    </source>
</evidence>
<protein>
    <submittedName>
        <fullName evidence="2">Uncharacterized protein</fullName>
    </submittedName>
</protein>
<evidence type="ECO:0000256" key="1">
    <source>
        <dbReference type="SAM" id="MobiDB-lite"/>
    </source>
</evidence>
<feature type="compositionally biased region" description="Basic residues" evidence="1">
    <location>
        <begin position="22"/>
        <end position="36"/>
    </location>
</feature>
<reference evidence="2" key="1">
    <citation type="journal article" date="2023" name="PLoS Negl. Trop. Dis.">
        <title>A genome sequence for Biomphalaria pfeifferi, the major vector snail for the human-infecting parasite Schistosoma mansoni.</title>
        <authorList>
            <person name="Bu L."/>
            <person name="Lu L."/>
            <person name="Laidemitt M.R."/>
            <person name="Zhang S.M."/>
            <person name="Mutuku M."/>
            <person name="Mkoji G."/>
            <person name="Steinauer M."/>
            <person name="Loker E.S."/>
        </authorList>
    </citation>
    <scope>NUCLEOTIDE SEQUENCE</scope>
    <source>
        <strain evidence="2">KasaAsao</strain>
    </source>
</reference>
<sequence>NNWIDTNDVKPLTCRKVSVIPQRRKASATHRTKHTHSHDLNDHHSQQLHPKALHPCGMSAT</sequence>
<dbReference type="Proteomes" id="UP001233172">
    <property type="component" value="Unassembled WGS sequence"/>
</dbReference>
<name>A0AAD8B8Q5_BIOPF</name>